<accession>A0A2U2J8U1</accession>
<sequence length="386" mass="44005">MIKTDICIIGSGPSGVSTSIMLSKMNISHYIIDKANFPRDKTCGDGLILYAYKAMLELDKDLFHSFLKNPKFIHSKKIQLFINNNLNINFQESKDREMVISYAKRYDFDDFLVQNLSEKYANKEFGNGVKNLTEQKDGILIKLKNNKEILAKVVVGADGAKSIVSRKLAGNKINKKLSSTFISAYFNDVIHLLKDNNAEIRIIYKKIPLYFYIFPLADGSANVTLGGRADLILKHNINLVEEIESIIANHSKVSHKFKKAKKNGSWRGWSIPYNFGSNKVCGNRFLLVGDAAGLTNAFYKEGVGTGMMSGIICAKKLVQCLEKNIFSEKYLSSYQKDLEKEFSKLLKFSRLMSKLANHRYLFSRIVYLFKNQVERKSFNIIKRRSY</sequence>
<dbReference type="Gene3D" id="3.50.50.60">
    <property type="entry name" value="FAD/NAD(P)-binding domain"/>
    <property type="match status" value="1"/>
</dbReference>
<gene>
    <name evidence="2" type="ORF">DIS07_09800</name>
</gene>
<evidence type="ECO:0000313" key="3">
    <source>
        <dbReference type="Proteomes" id="UP000245670"/>
    </source>
</evidence>
<dbReference type="Proteomes" id="UP000245670">
    <property type="component" value="Unassembled WGS sequence"/>
</dbReference>
<dbReference type="InterPro" id="IPR036188">
    <property type="entry name" value="FAD/NAD-bd_sf"/>
</dbReference>
<dbReference type="SUPFAM" id="SSF51905">
    <property type="entry name" value="FAD/NAD(P)-binding domain"/>
    <property type="match status" value="1"/>
</dbReference>
<dbReference type="RefSeq" id="WP_109405077.1">
    <property type="nucleotide sequence ID" value="NZ_QFFG01000004.1"/>
</dbReference>
<dbReference type="OrthoDB" id="9806565at2"/>
<evidence type="ECO:0000313" key="2">
    <source>
        <dbReference type="EMBL" id="PWG04759.1"/>
    </source>
</evidence>
<dbReference type="InterPro" id="IPR050407">
    <property type="entry name" value="Geranylgeranyl_reductase"/>
</dbReference>
<dbReference type="InterPro" id="IPR002938">
    <property type="entry name" value="FAD-bd"/>
</dbReference>
<proteinExistence type="predicted"/>
<dbReference type="EMBL" id="QFFG01000004">
    <property type="protein sequence ID" value="PWG04759.1"/>
    <property type="molecule type" value="Genomic_DNA"/>
</dbReference>
<dbReference type="PANTHER" id="PTHR42685:SF22">
    <property type="entry name" value="CONDITIONED MEDIUM FACTOR RECEPTOR 1"/>
    <property type="match status" value="1"/>
</dbReference>
<evidence type="ECO:0000259" key="1">
    <source>
        <dbReference type="Pfam" id="PF01494"/>
    </source>
</evidence>
<name>A0A2U2J8U1_9FLAO</name>
<dbReference type="Pfam" id="PF01494">
    <property type="entry name" value="FAD_binding_3"/>
    <property type="match status" value="1"/>
</dbReference>
<keyword evidence="3" id="KW-1185">Reference proteome</keyword>
<dbReference type="PRINTS" id="PR00420">
    <property type="entry name" value="RNGMNOXGNASE"/>
</dbReference>
<comment type="caution">
    <text evidence="2">The sequence shown here is derived from an EMBL/GenBank/DDBJ whole genome shotgun (WGS) entry which is preliminary data.</text>
</comment>
<organism evidence="2 3">
    <name type="scientific">Polaribacter aquimarinus</name>
    <dbReference type="NCBI Taxonomy" id="2100726"/>
    <lineage>
        <taxon>Bacteria</taxon>
        <taxon>Pseudomonadati</taxon>
        <taxon>Bacteroidota</taxon>
        <taxon>Flavobacteriia</taxon>
        <taxon>Flavobacteriales</taxon>
        <taxon>Flavobacteriaceae</taxon>
    </lineage>
</organism>
<protein>
    <recommendedName>
        <fullName evidence="1">FAD-binding domain-containing protein</fullName>
    </recommendedName>
</protein>
<dbReference type="GO" id="GO:0071949">
    <property type="term" value="F:FAD binding"/>
    <property type="evidence" value="ECO:0007669"/>
    <property type="project" value="InterPro"/>
</dbReference>
<feature type="domain" description="FAD-binding" evidence="1">
    <location>
        <begin position="3"/>
        <end position="337"/>
    </location>
</feature>
<reference evidence="2 3" key="1">
    <citation type="submission" date="2018-05" db="EMBL/GenBank/DDBJ databases">
        <title>Polaribacter aquimarinus sp. nov., isolated from sediment in a sediment of sea.</title>
        <authorList>
            <person name="Lu D."/>
        </authorList>
    </citation>
    <scope>NUCLEOTIDE SEQUENCE [LARGE SCALE GENOMIC DNA]</scope>
    <source>
        <strain evidence="2 3">ZY113</strain>
    </source>
</reference>
<dbReference type="PANTHER" id="PTHR42685">
    <property type="entry name" value="GERANYLGERANYL DIPHOSPHATE REDUCTASE"/>
    <property type="match status" value="1"/>
</dbReference>
<dbReference type="AlphaFoldDB" id="A0A2U2J8U1"/>